<dbReference type="EMBL" id="CAJMWW010000203">
    <property type="protein sequence ID" value="CAE6457141.1"/>
    <property type="molecule type" value="Genomic_DNA"/>
</dbReference>
<evidence type="ECO:0000256" key="1">
    <source>
        <dbReference type="SAM" id="SignalP"/>
    </source>
</evidence>
<sequence>MTCFSSLFLRLTPLFIIWQFLLVSAELSDGVYLVSQKPPVQLGNTTYYLSLSGLSEKVQLQTLQEGSAAQMWEITNTAKGVTLKNMAFDCYGYVGSLWQILPIGAPLFCSNNNAPAPQIFQPRQNEDGTHLITHFNSSDPSLFWLMHTVPLDLTLGKQKVYGNITFVPLATSFATSFWFERVDDLRE</sequence>
<keyword evidence="1" id="KW-0732">Signal</keyword>
<feature type="signal peptide" evidence="1">
    <location>
        <begin position="1"/>
        <end position="25"/>
    </location>
</feature>
<protein>
    <recommendedName>
        <fullName evidence="4">Ricin B lectin domain-containing protein</fullName>
    </recommendedName>
</protein>
<proteinExistence type="predicted"/>
<dbReference type="Proteomes" id="UP000663841">
    <property type="component" value="Unassembled WGS sequence"/>
</dbReference>
<comment type="caution">
    <text evidence="2">The sequence shown here is derived from an EMBL/GenBank/DDBJ whole genome shotgun (WGS) entry which is preliminary data.</text>
</comment>
<name>A0A8H3BIR4_9AGAM</name>
<reference evidence="2" key="1">
    <citation type="submission" date="2021-01" db="EMBL/GenBank/DDBJ databases">
        <authorList>
            <person name="Kaushik A."/>
        </authorList>
    </citation>
    <scope>NUCLEOTIDE SEQUENCE</scope>
    <source>
        <strain evidence="2">AG3-T5</strain>
    </source>
</reference>
<gene>
    <name evidence="2" type="ORF">RDB_LOCUS141856</name>
</gene>
<organism evidence="2 3">
    <name type="scientific">Rhizoctonia solani</name>
    <dbReference type="NCBI Taxonomy" id="456999"/>
    <lineage>
        <taxon>Eukaryota</taxon>
        <taxon>Fungi</taxon>
        <taxon>Dikarya</taxon>
        <taxon>Basidiomycota</taxon>
        <taxon>Agaricomycotina</taxon>
        <taxon>Agaricomycetes</taxon>
        <taxon>Cantharellales</taxon>
        <taxon>Ceratobasidiaceae</taxon>
        <taxon>Rhizoctonia</taxon>
    </lineage>
</organism>
<dbReference type="AlphaFoldDB" id="A0A8H3BIR4"/>
<feature type="chain" id="PRO_5034315853" description="Ricin B lectin domain-containing protein" evidence="1">
    <location>
        <begin position="26"/>
        <end position="187"/>
    </location>
</feature>
<accession>A0A8H3BIR4</accession>
<evidence type="ECO:0000313" key="3">
    <source>
        <dbReference type="Proteomes" id="UP000663841"/>
    </source>
</evidence>
<evidence type="ECO:0008006" key="4">
    <source>
        <dbReference type="Google" id="ProtNLM"/>
    </source>
</evidence>
<evidence type="ECO:0000313" key="2">
    <source>
        <dbReference type="EMBL" id="CAE6457141.1"/>
    </source>
</evidence>